<proteinExistence type="predicted"/>
<feature type="transmembrane region" description="Helical" evidence="1">
    <location>
        <begin position="281"/>
        <end position="300"/>
    </location>
</feature>
<dbReference type="eggNOG" id="COG1266">
    <property type="taxonomic scope" value="Bacteria"/>
</dbReference>
<feature type="domain" description="CAAX prenyl protease 2/Lysostaphin resistance protein A-like" evidence="2">
    <location>
        <begin position="169"/>
        <end position="258"/>
    </location>
</feature>
<gene>
    <name evidence="3" type="ORF">MYP_4550</name>
</gene>
<dbReference type="GO" id="GO:0080120">
    <property type="term" value="P:CAAX-box protein maturation"/>
    <property type="evidence" value="ECO:0007669"/>
    <property type="project" value="UniProtKB-ARBA"/>
</dbReference>
<protein>
    <submittedName>
        <fullName evidence="3">Caax amino terminal protease family</fullName>
    </submittedName>
</protein>
<name>A0A098LK45_9BACT</name>
<dbReference type="EMBL" id="BBLT01000012">
    <property type="protein sequence ID" value="GAL87320.1"/>
    <property type="molecule type" value="Genomic_DNA"/>
</dbReference>
<evidence type="ECO:0000259" key="2">
    <source>
        <dbReference type="Pfam" id="PF02517"/>
    </source>
</evidence>
<dbReference type="PANTHER" id="PTHR43592">
    <property type="entry name" value="CAAX AMINO TERMINAL PROTEASE"/>
    <property type="match status" value="1"/>
</dbReference>
<evidence type="ECO:0000313" key="4">
    <source>
        <dbReference type="Proteomes" id="UP000030185"/>
    </source>
</evidence>
<evidence type="ECO:0000256" key="1">
    <source>
        <dbReference type="SAM" id="Phobius"/>
    </source>
</evidence>
<accession>A0A098LK45</accession>
<keyword evidence="3" id="KW-0645">Protease</keyword>
<organism evidence="3 4">
    <name type="scientific">Sporocytophaga myxococcoides</name>
    <dbReference type="NCBI Taxonomy" id="153721"/>
    <lineage>
        <taxon>Bacteria</taxon>
        <taxon>Pseudomonadati</taxon>
        <taxon>Bacteroidota</taxon>
        <taxon>Cytophagia</taxon>
        <taxon>Cytophagales</taxon>
        <taxon>Cytophagaceae</taxon>
        <taxon>Sporocytophaga</taxon>
    </lineage>
</organism>
<dbReference type="InterPro" id="IPR003675">
    <property type="entry name" value="Rce1/LyrA-like_dom"/>
</dbReference>
<comment type="caution">
    <text evidence="3">The sequence shown here is derived from an EMBL/GenBank/DDBJ whole genome shotgun (WGS) entry which is preliminary data.</text>
</comment>
<keyword evidence="1" id="KW-0812">Transmembrane</keyword>
<dbReference type="STRING" id="153721.MYP_4550"/>
<feature type="transmembrane region" description="Helical" evidence="1">
    <location>
        <begin position="67"/>
        <end position="87"/>
    </location>
</feature>
<keyword evidence="4" id="KW-1185">Reference proteome</keyword>
<dbReference type="RefSeq" id="WP_052430434.1">
    <property type="nucleotide sequence ID" value="NZ_BBLT01000012.1"/>
</dbReference>
<dbReference type="GO" id="GO:0004175">
    <property type="term" value="F:endopeptidase activity"/>
    <property type="evidence" value="ECO:0007669"/>
    <property type="project" value="UniProtKB-ARBA"/>
</dbReference>
<reference evidence="3 4" key="1">
    <citation type="submission" date="2014-09" db="EMBL/GenBank/DDBJ databases">
        <title>Sporocytophaga myxococcoides PG-01 genome sequencing.</title>
        <authorList>
            <person name="Liu L."/>
            <person name="Gao P.J."/>
            <person name="Chen G.J."/>
            <person name="Wang L.S."/>
        </authorList>
    </citation>
    <scope>NUCLEOTIDE SEQUENCE [LARGE SCALE GENOMIC DNA]</scope>
    <source>
        <strain evidence="3 4">PG-01</strain>
    </source>
</reference>
<feature type="transmembrane region" description="Helical" evidence="1">
    <location>
        <begin position="206"/>
        <end position="226"/>
    </location>
</feature>
<feature type="transmembrane region" description="Helical" evidence="1">
    <location>
        <begin position="16"/>
        <end position="40"/>
    </location>
</feature>
<evidence type="ECO:0000313" key="3">
    <source>
        <dbReference type="EMBL" id="GAL87320.1"/>
    </source>
</evidence>
<dbReference type="OrthoDB" id="1523022at2"/>
<dbReference type="AlphaFoldDB" id="A0A098LK45"/>
<feature type="transmembrane region" description="Helical" evidence="1">
    <location>
        <begin position="108"/>
        <end position="128"/>
    </location>
</feature>
<keyword evidence="1" id="KW-1133">Transmembrane helix</keyword>
<keyword evidence="1" id="KW-0472">Membrane</keyword>
<dbReference type="Pfam" id="PF02517">
    <property type="entry name" value="Rce1-like"/>
    <property type="match status" value="1"/>
</dbReference>
<keyword evidence="3" id="KW-0378">Hydrolase</keyword>
<dbReference type="PANTHER" id="PTHR43592:SF15">
    <property type="entry name" value="CAAX AMINO TERMINAL PROTEASE FAMILY PROTEIN"/>
    <property type="match status" value="1"/>
</dbReference>
<dbReference type="GO" id="GO:0006508">
    <property type="term" value="P:proteolysis"/>
    <property type="evidence" value="ECO:0007669"/>
    <property type="project" value="UniProtKB-KW"/>
</dbReference>
<feature type="transmembrane region" description="Helical" evidence="1">
    <location>
        <begin position="238"/>
        <end position="261"/>
    </location>
</feature>
<dbReference type="Proteomes" id="UP000030185">
    <property type="component" value="Unassembled WGS sequence"/>
</dbReference>
<sequence>MENINSSGSGIPEKTLGVLVVFLAVLGSMLVGSGLGHILLKEVFGISYNSETELLNLIKSSPNPQALILKSQAVNAVITFLVLPILYMAIFRKSYFKKLNPATKRLPFFLFLAIIIFFMGMPLLAYMVDWNKNMQLPSSLKPLQEWMEKNENLAKVLTETIIYYKDSTSFLLTLLVVALIPGIGEELVFRGVVQNELNNILKSPTWAIWTTGFLFSFIHFQFFGFFPRMFLGVLFGYLYYWSGNIYVSMFVHFMNNALTLVLANMYKQKNISFNPDSSESIPFYSVIISVIIFSFFIYLYKRISKEAGITK</sequence>